<organism evidence="1 2">
    <name type="scientific">Capnocytophaga canimorsus</name>
    <dbReference type="NCBI Taxonomy" id="28188"/>
    <lineage>
        <taxon>Bacteria</taxon>
        <taxon>Pseudomonadati</taxon>
        <taxon>Bacteroidota</taxon>
        <taxon>Flavobacteriia</taxon>
        <taxon>Flavobacteriales</taxon>
        <taxon>Flavobacteriaceae</taxon>
        <taxon>Capnocytophaga</taxon>
    </lineage>
</organism>
<sequence>MNLTQNGASTLIDLGEKYTHWGIYFKGSPSYYLDSKGGTLYKYPISEEWEPQALFTDNFLDSVIAIADEKYVNVIYNTTDAFFEKVLLQRLDKQTLKKIGDPLCLYSYLVMENRSSENTPVNLWAFKAHGKWNVTFEIGNFLHWVQVQQ</sequence>
<evidence type="ECO:0000313" key="1">
    <source>
        <dbReference type="EMBL" id="CEN48713.1"/>
    </source>
</evidence>
<dbReference type="Proteomes" id="UP000039370">
    <property type="component" value="Unassembled WGS sequence"/>
</dbReference>
<dbReference type="EMBL" id="CDOK01000089">
    <property type="protein sequence ID" value="CEN48713.1"/>
    <property type="molecule type" value="Genomic_DNA"/>
</dbReference>
<accession>A0A0B7IFJ6</accession>
<gene>
    <name evidence="1" type="ORF">CCAN11_1790013</name>
</gene>
<protein>
    <submittedName>
        <fullName evidence="1">Uncharacterized protein</fullName>
    </submittedName>
</protein>
<dbReference type="AlphaFoldDB" id="A0A0B7IFJ6"/>
<reference evidence="2" key="1">
    <citation type="submission" date="2015-01" db="EMBL/GenBank/DDBJ databases">
        <authorList>
            <person name="MANFREDI Pablo"/>
        </authorList>
    </citation>
    <scope>NUCLEOTIDE SEQUENCE [LARGE SCALE GENOMIC DNA]</scope>
    <source>
        <strain evidence="2">Cc11</strain>
    </source>
</reference>
<evidence type="ECO:0000313" key="2">
    <source>
        <dbReference type="Proteomes" id="UP000039370"/>
    </source>
</evidence>
<name>A0A0B7IFJ6_9FLAO</name>
<proteinExistence type="predicted"/>